<dbReference type="Gene3D" id="2.40.160.50">
    <property type="entry name" value="membrane protein fhac: a member of the omp85/tpsb transporter family"/>
    <property type="match status" value="1"/>
</dbReference>
<comment type="caution">
    <text evidence="11">The sequence shown here is derived from an EMBL/GenBank/DDBJ whole genome shotgun (WGS) entry which is preliminary data.</text>
</comment>
<dbReference type="PANTHER" id="PTHR34597">
    <property type="entry name" value="SLR1661 PROTEIN"/>
    <property type="match status" value="1"/>
</dbReference>
<accession>A0A6M0SBY6</accession>
<dbReference type="InterPro" id="IPR051544">
    <property type="entry name" value="TPS_OM_transporter"/>
</dbReference>
<dbReference type="InterPro" id="IPR005565">
    <property type="entry name" value="Hemolysn_activator_HlyB_C"/>
</dbReference>
<dbReference type="PROSITE" id="PS51779">
    <property type="entry name" value="POTRA"/>
    <property type="match status" value="1"/>
</dbReference>
<dbReference type="InterPro" id="IPR013686">
    <property type="entry name" value="Polypept-transport_assoc_ShlB"/>
</dbReference>
<protein>
    <submittedName>
        <fullName evidence="11">ShlB/FhaC/HecB family hemolysin secretion/activation protein</fullName>
    </submittedName>
</protein>
<evidence type="ECO:0000256" key="9">
    <source>
        <dbReference type="SAM" id="MobiDB-lite"/>
    </source>
</evidence>
<dbReference type="InterPro" id="IPR034746">
    <property type="entry name" value="POTRA"/>
</dbReference>
<sequence length="591" mass="63960">MALRDKFLAKVLLGLGQCGCLLLYSAIGQRPESALIAQVSPLPPDTPPEIPLPPDIPPEIPLPDEPLPPSLPSPDELLSPGGDTLSPQDDLGEGDAAFYVADIEVVGSTIFDADDFADLLDQYRGRQVSFNELLQLRSAITDRYLEAGYLTSGAFIPPQTLVDDTVIVQVIEGELEEIIVRGTQRLQPDYVRSRVGLVAQPPLNVDNLLAGLQRLQLDPLIETVSADLQAGVSQGTSLLVIDIVEADSFAVNTGLANSRSPNIGGTQVSVGVDEGNLLGIGDRITLGYKHTDGSDGVDFSYTLPVSPNDDTVRLAAGYADSQVINSAFSVLDISSDSAYYELGYRRPLIETPTQSAALGLTLSHQTSQTRLGLDDIGPFPLSPGADENGRTRISTVRFFQEWTQRSQRHVLALRSQFNVGVDLLGANINTDAPDSRFFSWRGQGQWVKLLGKPDQLFFLRGDIQVTTDDLLSQEEFSLGGAQSVRGYRQDALRRDNGALLSAELRWPIARVPELDGLLQVTPFVDVGTVWNDDGSSPGPDTLAGIGFGLLWQQSNNVSARIDWGIPLVDLDTDDEGLQDSGIYFSVQYTPF</sequence>
<evidence type="ECO:0000256" key="6">
    <source>
        <dbReference type="ARBA" id="ARBA00022927"/>
    </source>
</evidence>
<evidence type="ECO:0000259" key="10">
    <source>
        <dbReference type="PROSITE" id="PS51779"/>
    </source>
</evidence>
<reference evidence="11 12" key="1">
    <citation type="journal article" date="2020" name="Microb. Ecol.">
        <title>Ecogenomics of the Marine Benthic Filamentous Cyanobacterium Adonisia.</title>
        <authorList>
            <person name="Walter J.M."/>
            <person name="Coutinho F.H."/>
            <person name="Leomil L."/>
            <person name="Hargreaves P.I."/>
            <person name="Campeao M.E."/>
            <person name="Vieira V.V."/>
            <person name="Silva B.S."/>
            <person name="Fistarol G.O."/>
            <person name="Salomon P.S."/>
            <person name="Sawabe T."/>
            <person name="Mino S."/>
            <person name="Hosokawa M."/>
            <person name="Miyashita H."/>
            <person name="Maruyama F."/>
            <person name="van Verk M.C."/>
            <person name="Dutilh B.E."/>
            <person name="Thompson C.C."/>
            <person name="Thompson F.L."/>
        </authorList>
    </citation>
    <scope>NUCLEOTIDE SEQUENCE [LARGE SCALE GENOMIC DNA]</scope>
    <source>
        <strain evidence="11 12">CCMR0082</strain>
    </source>
</reference>
<comment type="subcellular location">
    <subcellularLocation>
        <location evidence="1">Cell outer membrane</location>
    </subcellularLocation>
</comment>
<dbReference type="Pfam" id="PF03865">
    <property type="entry name" value="ShlB"/>
    <property type="match status" value="1"/>
</dbReference>
<evidence type="ECO:0000256" key="1">
    <source>
        <dbReference type="ARBA" id="ARBA00004442"/>
    </source>
</evidence>
<dbReference type="Pfam" id="PF08479">
    <property type="entry name" value="POTRA_2"/>
    <property type="match status" value="1"/>
</dbReference>
<dbReference type="GO" id="GO:0098046">
    <property type="term" value="C:type V protein secretion system complex"/>
    <property type="evidence" value="ECO:0007669"/>
    <property type="project" value="TreeGrafter"/>
</dbReference>
<keyword evidence="3" id="KW-0813">Transport</keyword>
<evidence type="ECO:0000313" key="12">
    <source>
        <dbReference type="Proteomes" id="UP000473574"/>
    </source>
</evidence>
<feature type="domain" description="POTRA" evidence="10">
    <location>
        <begin position="98"/>
        <end position="173"/>
    </location>
</feature>
<dbReference type="RefSeq" id="WP_163667323.1">
    <property type="nucleotide sequence ID" value="NZ_QZCE01000002.1"/>
</dbReference>
<evidence type="ECO:0000256" key="2">
    <source>
        <dbReference type="ARBA" id="ARBA00009055"/>
    </source>
</evidence>
<comment type="similarity">
    <text evidence="2">Belongs to the TPS (TC 1.B.20) family.</text>
</comment>
<gene>
    <name evidence="11" type="ORF">D0962_24270</name>
</gene>
<name>A0A6M0SBY6_9CYAN</name>
<evidence type="ECO:0000313" key="11">
    <source>
        <dbReference type="EMBL" id="NEZ65836.1"/>
    </source>
</evidence>
<evidence type="ECO:0000256" key="5">
    <source>
        <dbReference type="ARBA" id="ARBA00022692"/>
    </source>
</evidence>
<evidence type="ECO:0000256" key="8">
    <source>
        <dbReference type="ARBA" id="ARBA00023237"/>
    </source>
</evidence>
<evidence type="ECO:0000256" key="3">
    <source>
        <dbReference type="ARBA" id="ARBA00022448"/>
    </source>
</evidence>
<dbReference type="AlphaFoldDB" id="A0A6M0SBY6"/>
<dbReference type="Gene3D" id="3.10.20.310">
    <property type="entry name" value="membrane protein fhac"/>
    <property type="match status" value="1"/>
</dbReference>
<keyword evidence="4" id="KW-1134">Transmembrane beta strand</keyword>
<keyword evidence="7" id="KW-0472">Membrane</keyword>
<keyword evidence="5" id="KW-0812">Transmembrane</keyword>
<dbReference type="GO" id="GO:0008320">
    <property type="term" value="F:protein transmembrane transporter activity"/>
    <property type="evidence" value="ECO:0007669"/>
    <property type="project" value="TreeGrafter"/>
</dbReference>
<evidence type="ECO:0000256" key="4">
    <source>
        <dbReference type="ARBA" id="ARBA00022452"/>
    </source>
</evidence>
<feature type="compositionally biased region" description="Pro residues" evidence="9">
    <location>
        <begin position="41"/>
        <end position="72"/>
    </location>
</feature>
<keyword evidence="8" id="KW-0998">Cell outer membrane</keyword>
<keyword evidence="6" id="KW-0653">Protein transport</keyword>
<dbReference type="EMBL" id="QZCE01000002">
    <property type="protein sequence ID" value="NEZ65836.1"/>
    <property type="molecule type" value="Genomic_DNA"/>
</dbReference>
<dbReference type="PANTHER" id="PTHR34597:SF3">
    <property type="entry name" value="OUTER MEMBRANE TRANSPORTER CDIB"/>
    <property type="match status" value="1"/>
</dbReference>
<feature type="region of interest" description="Disordered" evidence="9">
    <location>
        <begin position="39"/>
        <end position="91"/>
    </location>
</feature>
<proteinExistence type="inferred from homology"/>
<dbReference type="GO" id="GO:0009279">
    <property type="term" value="C:cell outer membrane"/>
    <property type="evidence" value="ECO:0007669"/>
    <property type="project" value="UniProtKB-SubCell"/>
</dbReference>
<dbReference type="Proteomes" id="UP000473574">
    <property type="component" value="Unassembled WGS sequence"/>
</dbReference>
<organism evidence="11 12">
    <name type="scientific">Adonisia turfae CCMR0082</name>
    <dbReference type="NCBI Taxonomy" id="2304604"/>
    <lineage>
        <taxon>Bacteria</taxon>
        <taxon>Bacillati</taxon>
        <taxon>Cyanobacteriota</taxon>
        <taxon>Adonisia</taxon>
        <taxon>Adonisia turfae</taxon>
    </lineage>
</organism>
<evidence type="ECO:0000256" key="7">
    <source>
        <dbReference type="ARBA" id="ARBA00023136"/>
    </source>
</evidence>
<dbReference type="GO" id="GO:0046819">
    <property type="term" value="P:protein secretion by the type V secretion system"/>
    <property type="evidence" value="ECO:0007669"/>
    <property type="project" value="TreeGrafter"/>
</dbReference>